<proteinExistence type="predicted"/>
<dbReference type="Proteomes" id="UP000069940">
    <property type="component" value="Unassembled WGS sequence"/>
</dbReference>
<protein>
    <recommendedName>
        <fullName evidence="2">Integrase catalytic domain-containing protein</fullName>
    </recommendedName>
</protein>
<dbReference type="RefSeq" id="XP_062710467.1">
    <property type="nucleotide sequence ID" value="XM_062854483.1"/>
</dbReference>
<accession>A0ABM1YP57</accession>
<evidence type="ECO:0000256" key="1">
    <source>
        <dbReference type="SAM" id="MobiDB-lite"/>
    </source>
</evidence>
<sequence length="290" mass="32339">MKSMDADSTNSALSEVFQIWGLPIVMQSDNGPPFQSTAFVDFWKDKGIEIRKAIPLSPQSNGAVERQNQGILKALSASRLDGRNWRVALQEYVHRHNTLVPHSRLLVTPFELMVGWKHRGTFPSLWDGSSNEELDRTEVRDRDAEAKLASKVYADSVRGAKDSDIKIGDVVLLAQQKRSKTDPTFSAERFRVVAKEGSKVVIMSKAGVQYARNIREIKKAPDCGSNGVSVEVMESQGNLNGTSILENAAGESGNDSVLDQPVKESRSLRKRDLIKRPARLDDNFVYRVFH</sequence>
<dbReference type="EnsemblMetazoa" id="AALFPA23_010876.R15339">
    <property type="protein sequence ID" value="AALFPA23_010876.P15339"/>
    <property type="gene ID" value="AALFPA23_010876"/>
</dbReference>
<dbReference type="InterPro" id="IPR036397">
    <property type="entry name" value="RNaseH_sf"/>
</dbReference>
<dbReference type="InterPro" id="IPR050951">
    <property type="entry name" value="Retrovirus_Pol_polyprotein"/>
</dbReference>
<dbReference type="SUPFAM" id="SSF53098">
    <property type="entry name" value="Ribonuclease H-like"/>
    <property type="match status" value="1"/>
</dbReference>
<evidence type="ECO:0000259" key="2">
    <source>
        <dbReference type="PROSITE" id="PS50994"/>
    </source>
</evidence>
<reference evidence="3" key="2">
    <citation type="submission" date="2025-05" db="UniProtKB">
        <authorList>
            <consortium name="EnsemblMetazoa"/>
        </authorList>
    </citation>
    <scope>IDENTIFICATION</scope>
    <source>
        <strain evidence="3">Foshan</strain>
    </source>
</reference>
<dbReference type="PANTHER" id="PTHR37984">
    <property type="entry name" value="PROTEIN CBG26694"/>
    <property type="match status" value="1"/>
</dbReference>
<dbReference type="InterPro" id="IPR001584">
    <property type="entry name" value="Integrase_cat-core"/>
</dbReference>
<dbReference type="Gene3D" id="3.30.420.10">
    <property type="entry name" value="Ribonuclease H-like superfamily/Ribonuclease H"/>
    <property type="match status" value="1"/>
</dbReference>
<name>A0ABM1YP57_AEDAL</name>
<dbReference type="PROSITE" id="PS50994">
    <property type="entry name" value="INTEGRASE"/>
    <property type="match status" value="1"/>
</dbReference>
<feature type="domain" description="Integrase catalytic" evidence="2">
    <location>
        <begin position="1"/>
        <end position="117"/>
    </location>
</feature>
<evidence type="ECO:0000313" key="3">
    <source>
        <dbReference type="EnsemblMetazoa" id="AALFPA23_010876.P15339"/>
    </source>
</evidence>
<dbReference type="InterPro" id="IPR012337">
    <property type="entry name" value="RNaseH-like_sf"/>
</dbReference>
<reference evidence="4" key="1">
    <citation type="journal article" date="2015" name="Proc. Natl. Acad. Sci. U.S.A.">
        <title>Genome sequence of the Asian Tiger mosquito, Aedes albopictus, reveals insights into its biology, genetics, and evolution.</title>
        <authorList>
            <person name="Chen X.G."/>
            <person name="Jiang X."/>
            <person name="Gu J."/>
            <person name="Xu M."/>
            <person name="Wu Y."/>
            <person name="Deng Y."/>
            <person name="Zhang C."/>
            <person name="Bonizzoni M."/>
            <person name="Dermauw W."/>
            <person name="Vontas J."/>
            <person name="Armbruster P."/>
            <person name="Huang X."/>
            <person name="Yang Y."/>
            <person name="Zhang H."/>
            <person name="He W."/>
            <person name="Peng H."/>
            <person name="Liu Y."/>
            <person name="Wu K."/>
            <person name="Chen J."/>
            <person name="Lirakis M."/>
            <person name="Topalis P."/>
            <person name="Van Leeuwen T."/>
            <person name="Hall A.B."/>
            <person name="Jiang X."/>
            <person name="Thorpe C."/>
            <person name="Mueller R.L."/>
            <person name="Sun C."/>
            <person name="Waterhouse R.M."/>
            <person name="Yan G."/>
            <person name="Tu Z.J."/>
            <person name="Fang X."/>
            <person name="James A.A."/>
        </authorList>
    </citation>
    <scope>NUCLEOTIDE SEQUENCE [LARGE SCALE GENOMIC DNA]</scope>
    <source>
        <strain evidence="4">Foshan</strain>
    </source>
</reference>
<organism evidence="3 4">
    <name type="scientific">Aedes albopictus</name>
    <name type="common">Asian tiger mosquito</name>
    <name type="synonym">Stegomyia albopicta</name>
    <dbReference type="NCBI Taxonomy" id="7160"/>
    <lineage>
        <taxon>Eukaryota</taxon>
        <taxon>Metazoa</taxon>
        <taxon>Ecdysozoa</taxon>
        <taxon>Arthropoda</taxon>
        <taxon>Hexapoda</taxon>
        <taxon>Insecta</taxon>
        <taxon>Pterygota</taxon>
        <taxon>Neoptera</taxon>
        <taxon>Endopterygota</taxon>
        <taxon>Diptera</taxon>
        <taxon>Nematocera</taxon>
        <taxon>Culicoidea</taxon>
        <taxon>Culicidae</taxon>
        <taxon>Culicinae</taxon>
        <taxon>Aedini</taxon>
        <taxon>Aedes</taxon>
        <taxon>Stegomyia</taxon>
    </lineage>
</organism>
<evidence type="ECO:0000313" key="4">
    <source>
        <dbReference type="Proteomes" id="UP000069940"/>
    </source>
</evidence>
<dbReference type="GeneID" id="134288729"/>
<dbReference type="PANTHER" id="PTHR37984:SF11">
    <property type="entry name" value="INTEGRASE CATALYTIC DOMAIN-CONTAINING PROTEIN"/>
    <property type="match status" value="1"/>
</dbReference>
<feature type="region of interest" description="Disordered" evidence="1">
    <location>
        <begin position="244"/>
        <end position="263"/>
    </location>
</feature>
<keyword evidence="4" id="KW-1185">Reference proteome</keyword>